<keyword evidence="2" id="KW-0479">Metal-binding</keyword>
<proteinExistence type="inferred from homology"/>
<name>A0A6G1SBQ4_9ACAR</name>
<dbReference type="NCBIfam" id="TIGR00231">
    <property type="entry name" value="small_GTP"/>
    <property type="match status" value="1"/>
</dbReference>
<keyword evidence="9" id="KW-0636">Prenylation</keyword>
<dbReference type="GO" id="GO:0003924">
    <property type="term" value="F:GTPase activity"/>
    <property type="evidence" value="ECO:0007669"/>
    <property type="project" value="InterPro"/>
</dbReference>
<protein>
    <submittedName>
        <fullName evidence="13">GTP-binding protein Rheb</fullName>
    </submittedName>
</protein>
<evidence type="ECO:0000256" key="10">
    <source>
        <dbReference type="ARBA" id="ARBA00037811"/>
    </source>
</evidence>
<accession>A0A6G1SBQ4</accession>
<dbReference type="Gene3D" id="3.40.50.300">
    <property type="entry name" value="P-loop containing nucleotide triphosphate hydrolases"/>
    <property type="match status" value="1"/>
</dbReference>
<dbReference type="PROSITE" id="PS51420">
    <property type="entry name" value="RHO"/>
    <property type="match status" value="1"/>
</dbReference>
<evidence type="ECO:0000256" key="9">
    <source>
        <dbReference type="ARBA" id="ARBA00023289"/>
    </source>
</evidence>
<gene>
    <name evidence="13" type="primary">Rheb</name>
    <name evidence="13" type="ORF">g.14796</name>
</gene>
<dbReference type="InterPro" id="IPR005225">
    <property type="entry name" value="Small_GTP-bd"/>
</dbReference>
<dbReference type="GO" id="GO:0007165">
    <property type="term" value="P:signal transduction"/>
    <property type="evidence" value="ECO:0007669"/>
    <property type="project" value="InterPro"/>
</dbReference>
<evidence type="ECO:0000256" key="3">
    <source>
        <dbReference type="ARBA" id="ARBA00022741"/>
    </source>
</evidence>
<dbReference type="SMART" id="SM00173">
    <property type="entry name" value="RAS"/>
    <property type="match status" value="1"/>
</dbReference>
<keyword evidence="1" id="KW-0488">Methylation</keyword>
<keyword evidence="7" id="KW-0472">Membrane</keyword>
<evidence type="ECO:0000256" key="1">
    <source>
        <dbReference type="ARBA" id="ARBA00022481"/>
    </source>
</evidence>
<sequence>MPTKHRKIAIMGYRSVGKSCLTIQYVDKLFVDSYDPSIENIFTKRTKIRGQDYCLKLVDTAGQDEYSIFPSLYAIDIHGYCLVYSIDSQKSFEVVRIIYDKLSELTSKVHIPIVLVGNKMDLSKERVVPFEEGKKLANYMKAAFMEVSAKHHSLVDEMFQNLVAQIEQVNNELNHDNPVDKPSKCSII</sequence>
<evidence type="ECO:0000256" key="11">
    <source>
        <dbReference type="ARBA" id="ARBA00037969"/>
    </source>
</evidence>
<keyword evidence="4" id="KW-0378">Hydrolase</keyword>
<dbReference type="InterPro" id="IPR001806">
    <property type="entry name" value="Small_GTPase"/>
</dbReference>
<dbReference type="PANTHER" id="PTHR24070">
    <property type="entry name" value="RAS, DI-RAS, AND RHEB FAMILY MEMBERS OF SMALL GTPASE SUPERFAMILY"/>
    <property type="match status" value="1"/>
</dbReference>
<dbReference type="GO" id="GO:0005525">
    <property type="term" value="F:GTP binding"/>
    <property type="evidence" value="ECO:0007669"/>
    <property type="project" value="UniProtKB-KW"/>
</dbReference>
<evidence type="ECO:0000256" key="5">
    <source>
        <dbReference type="ARBA" id="ARBA00022842"/>
    </source>
</evidence>
<dbReference type="AlphaFoldDB" id="A0A6G1SBQ4"/>
<evidence type="ECO:0000256" key="4">
    <source>
        <dbReference type="ARBA" id="ARBA00022801"/>
    </source>
</evidence>
<dbReference type="GO" id="GO:0046872">
    <property type="term" value="F:metal ion binding"/>
    <property type="evidence" value="ECO:0007669"/>
    <property type="project" value="UniProtKB-KW"/>
</dbReference>
<dbReference type="InterPro" id="IPR020849">
    <property type="entry name" value="Small_GTPase_Ras-type"/>
</dbReference>
<evidence type="ECO:0000256" key="8">
    <source>
        <dbReference type="ARBA" id="ARBA00023288"/>
    </source>
</evidence>
<comment type="similarity">
    <text evidence="11">Belongs to the small GTPase superfamily. Rheb family.</text>
</comment>
<dbReference type="SMART" id="SM00174">
    <property type="entry name" value="RHO"/>
    <property type="match status" value="1"/>
</dbReference>
<comment type="subcellular location">
    <subcellularLocation>
        <location evidence="10">Endoplasmic reticulum membrane</location>
        <topology evidence="10">Lipid-anchor</topology>
        <orientation evidence="10">Cytoplasmic side</orientation>
    </subcellularLocation>
</comment>
<keyword evidence="3" id="KW-0547">Nucleotide-binding</keyword>
<dbReference type="GO" id="GO:0005789">
    <property type="term" value="C:endoplasmic reticulum membrane"/>
    <property type="evidence" value="ECO:0007669"/>
    <property type="project" value="UniProtKB-SubCell"/>
</dbReference>
<dbReference type="InterPro" id="IPR027417">
    <property type="entry name" value="P-loop_NTPase"/>
</dbReference>
<evidence type="ECO:0000256" key="7">
    <source>
        <dbReference type="ARBA" id="ARBA00023136"/>
    </source>
</evidence>
<dbReference type="PROSITE" id="PS51421">
    <property type="entry name" value="RAS"/>
    <property type="match status" value="1"/>
</dbReference>
<dbReference type="EMBL" id="GGYP01003185">
    <property type="protein sequence ID" value="MDE47956.1"/>
    <property type="molecule type" value="Transcribed_RNA"/>
</dbReference>
<keyword evidence="8" id="KW-0449">Lipoprotein</keyword>
<dbReference type="SMART" id="SM00175">
    <property type="entry name" value="RAB"/>
    <property type="match status" value="1"/>
</dbReference>
<reference evidence="13" key="1">
    <citation type="submission" date="2018-10" db="EMBL/GenBank/DDBJ databases">
        <title>Transcriptome assembly of Aceria tosichella (Wheat curl mite) Type 2.</title>
        <authorList>
            <person name="Scully E.D."/>
            <person name="Geib S.M."/>
            <person name="Palmer N.A."/>
            <person name="Gupta A.K."/>
            <person name="Sarath G."/>
            <person name="Tatineni S."/>
        </authorList>
    </citation>
    <scope>NUCLEOTIDE SEQUENCE</scope>
    <source>
        <strain evidence="13">LincolnNE</strain>
    </source>
</reference>
<dbReference type="FunFam" id="3.40.50.300:FF:000273">
    <property type="entry name" value="GTP-binding protein Rheb homolog"/>
    <property type="match status" value="1"/>
</dbReference>
<dbReference type="PRINTS" id="PR00449">
    <property type="entry name" value="RASTRNSFRMNG"/>
</dbReference>
<keyword evidence="5" id="KW-0460">Magnesium</keyword>
<evidence type="ECO:0000256" key="6">
    <source>
        <dbReference type="ARBA" id="ARBA00023134"/>
    </source>
</evidence>
<evidence type="ECO:0000313" key="13">
    <source>
        <dbReference type="EMBL" id="MDE47956.1"/>
    </source>
</evidence>
<organism evidence="13">
    <name type="scientific">Aceria tosichella</name>
    <name type="common">wheat curl mite</name>
    <dbReference type="NCBI Taxonomy" id="561515"/>
    <lineage>
        <taxon>Eukaryota</taxon>
        <taxon>Metazoa</taxon>
        <taxon>Ecdysozoa</taxon>
        <taxon>Arthropoda</taxon>
        <taxon>Chelicerata</taxon>
        <taxon>Arachnida</taxon>
        <taxon>Acari</taxon>
        <taxon>Acariformes</taxon>
        <taxon>Trombidiformes</taxon>
        <taxon>Prostigmata</taxon>
        <taxon>Eupodina</taxon>
        <taxon>Eriophyoidea</taxon>
        <taxon>Eriophyidae</taxon>
        <taxon>Eriophyinae</taxon>
        <taxon>Aceriini</taxon>
        <taxon>Aceria</taxon>
    </lineage>
</organism>
<dbReference type="PROSITE" id="PS51419">
    <property type="entry name" value="RAB"/>
    <property type="match status" value="1"/>
</dbReference>
<evidence type="ECO:0000256" key="12">
    <source>
        <dbReference type="ARBA" id="ARBA00049117"/>
    </source>
</evidence>
<evidence type="ECO:0000256" key="2">
    <source>
        <dbReference type="ARBA" id="ARBA00022723"/>
    </source>
</evidence>
<dbReference type="SUPFAM" id="SSF52540">
    <property type="entry name" value="P-loop containing nucleoside triphosphate hydrolases"/>
    <property type="match status" value="1"/>
</dbReference>
<comment type="catalytic activity">
    <reaction evidence="12">
        <text>GTP + H2O = GDP + phosphate + H(+)</text>
        <dbReference type="Rhea" id="RHEA:19669"/>
        <dbReference type="ChEBI" id="CHEBI:15377"/>
        <dbReference type="ChEBI" id="CHEBI:15378"/>
        <dbReference type="ChEBI" id="CHEBI:37565"/>
        <dbReference type="ChEBI" id="CHEBI:43474"/>
        <dbReference type="ChEBI" id="CHEBI:58189"/>
    </reaction>
    <physiologicalReaction direction="left-to-right" evidence="12">
        <dbReference type="Rhea" id="RHEA:19670"/>
    </physiologicalReaction>
</comment>
<dbReference type="Pfam" id="PF00071">
    <property type="entry name" value="Ras"/>
    <property type="match status" value="1"/>
</dbReference>
<keyword evidence="6" id="KW-0342">GTP-binding</keyword>